<dbReference type="Pfam" id="PF17132">
    <property type="entry name" value="Glyco_hydro_106"/>
    <property type="match status" value="1"/>
</dbReference>
<dbReference type="Gene3D" id="2.60.120.260">
    <property type="entry name" value="Galactose-binding domain-like"/>
    <property type="match status" value="1"/>
</dbReference>
<dbReference type="AlphaFoldDB" id="A0AA35M6L3"/>
<dbReference type="PANTHER" id="PTHR36848">
    <property type="entry name" value="DNA-BINDING PROTEIN (PUTATIVE SECRETED PROTEIN)-RELATED"/>
    <property type="match status" value="1"/>
</dbReference>
<sequence>MGAYFGKAYGVTWKFLLSTANNDMSLGVNRVVIHGYPYQTSQTSLWPGYAPFTPFGTVSNGFAGAWGPRQPQWKYATKASGYLANAQKLLQESGPSVDIAILNEDWGVTAAWDDTSLNAAGYSYQFPTPELLVRNDEVRGGRLAPNGPSYKALIVNSTAMNLETAKMILSYDQKALPIVLVGDLPTTTLSYFSDEEKQTRNMQRVLSNVQNLKTTTTARTSSDVPAALKKLGVTPLAQYSSGSNNALTTLRRIKVSGYIYWIYNGREIKSSGSIKLEGESQPFRIDLLSGLVSGMPVFSMTNGYTSVDINIASGASIAIYLGENNPFGASSLDTYLVSTTCRSHVRDGSVYVASNVSCNAKTNTGKSISLSPEDSLPSSISSFAWTLSVEDWALTVANETGADSYKTMKTNLSSIALNELRPWNEIDGLETASDIGTYRNAFDIKKNIAETRILLDVGNVEGSWGLEINGKTVTEVDWFGTEPLDVTDYIENGNNSKNI</sequence>
<proteinExistence type="predicted"/>
<dbReference type="InterPro" id="IPR053161">
    <property type="entry name" value="Ulvan_degrading_GH"/>
</dbReference>
<dbReference type="SUPFAM" id="SSF49785">
    <property type="entry name" value="Galactose-binding domain-like"/>
    <property type="match status" value="1"/>
</dbReference>
<comment type="caution">
    <text evidence="1">The sequence shown here is derived from an EMBL/GenBank/DDBJ whole genome shotgun (WGS) entry which is preliminary data.</text>
</comment>
<dbReference type="Proteomes" id="UP001160390">
    <property type="component" value="Unassembled WGS sequence"/>
</dbReference>
<evidence type="ECO:0000313" key="2">
    <source>
        <dbReference type="Proteomes" id="UP001160390"/>
    </source>
</evidence>
<accession>A0AA35M6L3</accession>
<dbReference type="InterPro" id="IPR008979">
    <property type="entry name" value="Galactose-bd-like_sf"/>
</dbReference>
<organism evidence="1 2">
    <name type="scientific">Clonostachys chloroleuca</name>
    <dbReference type="NCBI Taxonomy" id="1926264"/>
    <lineage>
        <taxon>Eukaryota</taxon>
        <taxon>Fungi</taxon>
        <taxon>Dikarya</taxon>
        <taxon>Ascomycota</taxon>
        <taxon>Pezizomycotina</taxon>
        <taxon>Sordariomycetes</taxon>
        <taxon>Hypocreomycetidae</taxon>
        <taxon>Hypocreales</taxon>
        <taxon>Bionectriaceae</taxon>
        <taxon>Clonostachys</taxon>
    </lineage>
</organism>
<dbReference type="EMBL" id="CABFNP030001029">
    <property type="protein sequence ID" value="CAI6090681.1"/>
    <property type="molecule type" value="Genomic_DNA"/>
</dbReference>
<keyword evidence="2" id="KW-1185">Reference proteome</keyword>
<dbReference type="PANTHER" id="PTHR36848:SF2">
    <property type="entry name" value="SECRETED PROTEIN"/>
    <property type="match status" value="1"/>
</dbReference>
<reference evidence="1" key="1">
    <citation type="submission" date="2023-01" db="EMBL/GenBank/DDBJ databases">
        <authorList>
            <person name="Piombo E."/>
        </authorList>
    </citation>
    <scope>NUCLEOTIDE SEQUENCE</scope>
</reference>
<name>A0AA35M6L3_9HYPO</name>
<evidence type="ECO:0000313" key="1">
    <source>
        <dbReference type="EMBL" id="CAI6090681.1"/>
    </source>
</evidence>
<gene>
    <name evidence="1" type="ORF">CCHLO57077_00014982</name>
</gene>
<protein>
    <submittedName>
        <fullName evidence="1">Uncharacterized protein</fullName>
    </submittedName>
</protein>